<gene>
    <name evidence="2" type="ORF">FPOA_06594</name>
</gene>
<evidence type="ECO:0000313" key="3">
    <source>
        <dbReference type="Proteomes" id="UP000091967"/>
    </source>
</evidence>
<evidence type="ECO:0000256" key="1">
    <source>
        <dbReference type="SAM" id="MobiDB-lite"/>
    </source>
</evidence>
<dbReference type="AlphaFoldDB" id="A0A1B8AI93"/>
<accession>A0A1B8AI93</accession>
<feature type="region of interest" description="Disordered" evidence="1">
    <location>
        <begin position="1"/>
        <end position="61"/>
    </location>
</feature>
<dbReference type="EMBL" id="LYXU01000003">
    <property type="protein sequence ID" value="OBS20208.1"/>
    <property type="molecule type" value="Genomic_DNA"/>
</dbReference>
<keyword evidence="3" id="KW-1185">Reference proteome</keyword>
<name>A0A1B8AI93_FUSPO</name>
<sequence>MAILFDDNPTPNHEQCYSTKSKRATVEFPSPRDQSAAIPSSKLNKRGQPSNPKDNFGSMRLRPNDALRYGADLFVEERFDQRLGEINCDNGRCNSCLDVE</sequence>
<dbReference type="Proteomes" id="UP000091967">
    <property type="component" value="Unassembled WGS sequence"/>
</dbReference>
<evidence type="ECO:0000313" key="2">
    <source>
        <dbReference type="EMBL" id="OBS20208.1"/>
    </source>
</evidence>
<feature type="compositionally biased region" description="Polar residues" evidence="1">
    <location>
        <begin position="9"/>
        <end position="19"/>
    </location>
</feature>
<proteinExistence type="predicted"/>
<feature type="compositionally biased region" description="Polar residues" evidence="1">
    <location>
        <begin position="37"/>
        <end position="53"/>
    </location>
</feature>
<protein>
    <submittedName>
        <fullName evidence="2">Uncharacterized protein</fullName>
    </submittedName>
</protein>
<reference evidence="2 3" key="1">
    <citation type="submission" date="2016-06" db="EMBL/GenBank/DDBJ databases">
        <title>Living apart together: crosstalk between the core and supernumerary genomes in a fungal plant pathogen.</title>
        <authorList>
            <person name="Vanheule A."/>
            <person name="Audenaert K."/>
            <person name="Warris S."/>
            <person name="Van De Geest H."/>
            <person name="Schijlen E."/>
            <person name="Hofte M."/>
            <person name="De Saeger S."/>
            <person name="Haesaert G."/>
            <person name="Waalwijk C."/>
            <person name="Van Der Lee T."/>
        </authorList>
    </citation>
    <scope>NUCLEOTIDE SEQUENCE [LARGE SCALE GENOMIC DNA]</scope>
    <source>
        <strain evidence="2 3">2516</strain>
    </source>
</reference>
<comment type="caution">
    <text evidence="2">The sequence shown here is derived from an EMBL/GenBank/DDBJ whole genome shotgun (WGS) entry which is preliminary data.</text>
</comment>
<organism evidence="2 3">
    <name type="scientific">Fusarium poae</name>
    <dbReference type="NCBI Taxonomy" id="36050"/>
    <lineage>
        <taxon>Eukaryota</taxon>
        <taxon>Fungi</taxon>
        <taxon>Dikarya</taxon>
        <taxon>Ascomycota</taxon>
        <taxon>Pezizomycotina</taxon>
        <taxon>Sordariomycetes</taxon>
        <taxon>Hypocreomycetidae</taxon>
        <taxon>Hypocreales</taxon>
        <taxon>Nectriaceae</taxon>
        <taxon>Fusarium</taxon>
    </lineage>
</organism>